<dbReference type="GO" id="GO:0008270">
    <property type="term" value="F:zinc ion binding"/>
    <property type="evidence" value="ECO:0007669"/>
    <property type="project" value="UniProtKB-KW"/>
</dbReference>
<keyword evidence="4" id="KW-0862">Zinc</keyword>
<evidence type="ECO:0000256" key="2">
    <source>
        <dbReference type="ARBA" id="ARBA00022723"/>
    </source>
</evidence>
<keyword evidence="3" id="KW-0863">Zinc-finger</keyword>
<protein>
    <recommendedName>
        <fullName evidence="8">C2H2-type domain-containing protein</fullName>
    </recommendedName>
</protein>
<dbReference type="CDD" id="cd20908">
    <property type="entry name" value="SUF4-like"/>
    <property type="match status" value="1"/>
</dbReference>
<keyword evidence="2" id="KW-0479">Metal-binding</keyword>
<reference evidence="6 7" key="1">
    <citation type="submission" date="2014-06" db="EMBL/GenBank/DDBJ databases">
        <title>Evolutionary Origins and Diversification of the Mycorrhizal Mutualists.</title>
        <authorList>
            <consortium name="DOE Joint Genome Institute"/>
            <consortium name="Mycorrhizal Genomics Consortium"/>
            <person name="Kohler A."/>
            <person name="Kuo A."/>
            <person name="Nagy L.G."/>
            <person name="Floudas D."/>
            <person name="Copeland A."/>
            <person name="Barry K.W."/>
            <person name="Cichocki N."/>
            <person name="Veneault-Fourrey C."/>
            <person name="LaButti K."/>
            <person name="Lindquist E.A."/>
            <person name="Lipzen A."/>
            <person name="Lundell T."/>
            <person name="Morin E."/>
            <person name="Murat C."/>
            <person name="Riley R."/>
            <person name="Ohm R."/>
            <person name="Sun H."/>
            <person name="Tunlid A."/>
            <person name="Henrissat B."/>
            <person name="Grigoriev I.V."/>
            <person name="Hibbett D.S."/>
            <person name="Martin F."/>
        </authorList>
    </citation>
    <scope>NUCLEOTIDE SEQUENCE [LARGE SCALE GENOMIC DNA]</scope>
    <source>
        <strain evidence="6 7">SS14</strain>
    </source>
</reference>
<comment type="subcellular location">
    <subcellularLocation>
        <location evidence="1">Nucleus</location>
    </subcellularLocation>
</comment>
<keyword evidence="5" id="KW-0539">Nucleus</keyword>
<dbReference type="AlphaFoldDB" id="A0A0C9VLF8"/>
<evidence type="ECO:0000313" key="6">
    <source>
        <dbReference type="EMBL" id="KIJ42572.1"/>
    </source>
</evidence>
<keyword evidence="7" id="KW-1185">Reference proteome</keyword>
<evidence type="ECO:0000256" key="1">
    <source>
        <dbReference type="ARBA" id="ARBA00004123"/>
    </source>
</evidence>
<evidence type="ECO:0000313" key="7">
    <source>
        <dbReference type="Proteomes" id="UP000054279"/>
    </source>
</evidence>
<dbReference type="GO" id="GO:0005634">
    <property type="term" value="C:nucleus"/>
    <property type="evidence" value="ECO:0007669"/>
    <property type="project" value="UniProtKB-SubCell"/>
</dbReference>
<name>A0A0C9VLF8_SPHS4</name>
<evidence type="ECO:0000256" key="3">
    <source>
        <dbReference type="ARBA" id="ARBA00022771"/>
    </source>
</evidence>
<feature type="non-terminal residue" evidence="6">
    <location>
        <position position="1"/>
    </location>
</feature>
<evidence type="ECO:0008006" key="8">
    <source>
        <dbReference type="Google" id="ProtNLM"/>
    </source>
</evidence>
<accession>A0A0C9VLF8</accession>
<dbReference type="HOGENOM" id="CLU_2783009_0_0_1"/>
<dbReference type="PANTHER" id="PTHR23215">
    <property type="entry name" value="ZINC FINGER PROTEIN 207"/>
    <property type="match status" value="1"/>
</dbReference>
<dbReference type="PANTHER" id="PTHR23215:SF0">
    <property type="entry name" value="BUB3-INTERACTING AND GLEBS MOTIF-CONTAINING PROTEIN ZNF207"/>
    <property type="match status" value="1"/>
</dbReference>
<evidence type="ECO:0000256" key="4">
    <source>
        <dbReference type="ARBA" id="ARBA00022833"/>
    </source>
</evidence>
<dbReference type="OrthoDB" id="1306014at2759"/>
<evidence type="ECO:0000256" key="5">
    <source>
        <dbReference type="ARBA" id="ARBA00023242"/>
    </source>
</evidence>
<organism evidence="6 7">
    <name type="scientific">Sphaerobolus stellatus (strain SS14)</name>
    <dbReference type="NCBI Taxonomy" id="990650"/>
    <lineage>
        <taxon>Eukaryota</taxon>
        <taxon>Fungi</taxon>
        <taxon>Dikarya</taxon>
        <taxon>Basidiomycota</taxon>
        <taxon>Agaricomycotina</taxon>
        <taxon>Agaricomycetes</taxon>
        <taxon>Phallomycetidae</taxon>
        <taxon>Geastrales</taxon>
        <taxon>Sphaerobolaceae</taxon>
        <taxon>Sphaerobolus</taxon>
    </lineage>
</organism>
<gene>
    <name evidence="6" type="ORF">M422DRAFT_171089</name>
</gene>
<sequence>HQKAKYFKCHEYPRQLNTAGGLAVHIKQVRKLDPDQLPHIDNAMPGHDGYEVKIFGMEGILALDVVDYK</sequence>
<dbReference type="EMBL" id="KN837129">
    <property type="protein sequence ID" value="KIJ42572.1"/>
    <property type="molecule type" value="Genomic_DNA"/>
</dbReference>
<dbReference type="Proteomes" id="UP000054279">
    <property type="component" value="Unassembled WGS sequence"/>
</dbReference>
<proteinExistence type="predicted"/>